<gene>
    <name evidence="1" type="ORF">NSCI0253_LOCUS21342</name>
</gene>
<dbReference type="EMBL" id="HBFQ01030293">
    <property type="protein sequence ID" value="CAD8846992.1"/>
    <property type="molecule type" value="Transcribed_RNA"/>
</dbReference>
<name>A0A7S1F774_NOCSC</name>
<protein>
    <submittedName>
        <fullName evidence="1">Uncharacterized protein</fullName>
    </submittedName>
</protein>
<organism evidence="1">
    <name type="scientific">Noctiluca scintillans</name>
    <name type="common">Sea sparkle</name>
    <name type="synonym">Red tide dinoflagellate</name>
    <dbReference type="NCBI Taxonomy" id="2966"/>
    <lineage>
        <taxon>Eukaryota</taxon>
        <taxon>Sar</taxon>
        <taxon>Alveolata</taxon>
        <taxon>Dinophyceae</taxon>
        <taxon>Noctilucales</taxon>
        <taxon>Noctilucaceae</taxon>
        <taxon>Noctiluca</taxon>
    </lineage>
</organism>
<reference evidence="1" key="1">
    <citation type="submission" date="2021-01" db="EMBL/GenBank/DDBJ databases">
        <authorList>
            <person name="Corre E."/>
            <person name="Pelletier E."/>
            <person name="Niang G."/>
            <person name="Scheremetjew M."/>
            <person name="Finn R."/>
            <person name="Kale V."/>
            <person name="Holt S."/>
            <person name="Cochrane G."/>
            <person name="Meng A."/>
            <person name="Brown T."/>
            <person name="Cohen L."/>
        </authorList>
    </citation>
    <scope>NUCLEOTIDE SEQUENCE</scope>
</reference>
<evidence type="ECO:0000313" key="1">
    <source>
        <dbReference type="EMBL" id="CAD8846992.1"/>
    </source>
</evidence>
<dbReference type="AlphaFoldDB" id="A0A7S1F774"/>
<proteinExistence type="predicted"/>
<sequence length="125" mass="14561">MPDWGAFQVCCCAANGDCVVEYVDGSSETAFHTGNMADEAHVHVHDLALWKKFSEHEIQMARVEAEKGRQFAERAEAEVVRKRKELDEKEERERREWDRVAVRDKEWDELFMGELGKCLQQKEGF</sequence>
<accession>A0A7S1F774</accession>